<comment type="subcellular location">
    <subcellularLocation>
        <location evidence="2">Nucleus</location>
    </subcellularLocation>
</comment>
<dbReference type="Proteomes" id="UP000600918">
    <property type="component" value="Unassembled WGS sequence"/>
</dbReference>
<evidence type="ECO:0000313" key="14">
    <source>
        <dbReference type="EMBL" id="KAF7397061.1"/>
    </source>
</evidence>
<feature type="region of interest" description="Disordered" evidence="12">
    <location>
        <begin position="88"/>
        <end position="158"/>
    </location>
</feature>
<evidence type="ECO:0000259" key="13">
    <source>
        <dbReference type="PROSITE" id="PS50157"/>
    </source>
</evidence>
<dbReference type="PROSITE" id="PS50157">
    <property type="entry name" value="ZINC_FINGER_C2H2_2"/>
    <property type="match status" value="8"/>
</dbReference>
<keyword evidence="15" id="KW-1185">Reference proteome</keyword>
<gene>
    <name evidence="14" type="ORF">H0235_016598</name>
</gene>
<dbReference type="AlphaFoldDB" id="A0A834K0Q2"/>
<accession>A0A834K0Q2</accession>
<organism evidence="14 15">
    <name type="scientific">Vespula pensylvanica</name>
    <name type="common">Western yellow jacket</name>
    <name type="synonym">Wasp</name>
    <dbReference type="NCBI Taxonomy" id="30213"/>
    <lineage>
        <taxon>Eukaryota</taxon>
        <taxon>Metazoa</taxon>
        <taxon>Ecdysozoa</taxon>
        <taxon>Arthropoda</taxon>
        <taxon>Hexapoda</taxon>
        <taxon>Insecta</taxon>
        <taxon>Pterygota</taxon>
        <taxon>Neoptera</taxon>
        <taxon>Endopterygota</taxon>
        <taxon>Hymenoptera</taxon>
        <taxon>Apocrita</taxon>
        <taxon>Aculeata</taxon>
        <taxon>Vespoidea</taxon>
        <taxon>Vespidae</taxon>
        <taxon>Vespinae</taxon>
        <taxon>Vespula</taxon>
    </lineage>
</organism>
<feature type="region of interest" description="Disordered" evidence="12">
    <location>
        <begin position="249"/>
        <end position="311"/>
    </location>
</feature>
<feature type="region of interest" description="Disordered" evidence="12">
    <location>
        <begin position="691"/>
        <end position="722"/>
    </location>
</feature>
<feature type="domain" description="C2H2-type" evidence="13">
    <location>
        <begin position="551"/>
        <end position="578"/>
    </location>
</feature>
<dbReference type="InterPro" id="IPR013087">
    <property type="entry name" value="Znf_C2H2_type"/>
</dbReference>
<evidence type="ECO:0000256" key="9">
    <source>
        <dbReference type="ARBA" id="ARBA00023163"/>
    </source>
</evidence>
<evidence type="ECO:0000256" key="12">
    <source>
        <dbReference type="SAM" id="MobiDB-lite"/>
    </source>
</evidence>
<keyword evidence="10" id="KW-0539">Nucleus</keyword>
<feature type="compositionally biased region" description="Pro residues" evidence="12">
    <location>
        <begin position="94"/>
        <end position="143"/>
    </location>
</feature>
<feature type="domain" description="C2H2-type" evidence="13">
    <location>
        <begin position="429"/>
        <end position="457"/>
    </location>
</feature>
<sequence>MTQQIHTTNIPQRRESETTNLDDIKENIRTRTHYRAVWLFATKQPCRFFSLLEVKLTKKEHFCRDIGMSQDQNTKSRLEHHEIELNGRTEPRAASPPPPPPPPLPLPPLPLPPPPTPPPPPPPLPLPPSPLLPPPRPPTPPPSWQLEDRRPPGSRTFNPCASTLKSTILTWRGFDQGVILKRLVLLRTNLGAFTLITAYRLCRVEGNTSMALESNGNNVIWLNATRPDQIQQNRPIEQPLKCSMFTQTEQTNSFTQTEQSNSSYGDQRQQAAMFDPQQIQQQQAAQGQQSQQQQSQQMYVTADKKEDKSQQQSATAEFPFYYNVNMLQKVQTNAVSTIGAITTDDKGCYRFDVQPVGYNTLLNQMSIAAATNATFKCDICGLVFGHMSLLNHHKRIHNTTPSNLQQQPQQVVVQTPTTVTVATTPERPYTCDVCGACFALPGELKSHKTNMHQKPKVQICEDCGSEDPCEHHPTKIKKTIKPGHHPVKRRGVTSVTKCHKCNGTGIIFIGGKQNSQNQAEKPFHCNVCDGTFSRYSSLWSHKRLHSGDKPFKCEVCGLAFAKAAYLKNHGRVHTGEKPFKCSVCGMQFSQSPHLKNHERIHSGERPYQCEVCEKTFARHSTLWNHRRIHTGEKPYRCNICGSAFNQATHLKNHAKVHTGEKPHRCDICEIGFSDRFALKRHRAIHEKYGQTARNQNTNNPSNAQQTNASSQQQQQQQQQQPQQGQQGQQVVVVNATTPVTVSQGQGQAVMLEEVYKCQVAFPEPK</sequence>
<comment type="function">
    <text evidence="1">May be involved in transcriptional regulation.</text>
</comment>
<keyword evidence="4" id="KW-0479">Metal-binding</keyword>
<keyword evidence="6 11" id="KW-0863">Zinc-finger</keyword>
<evidence type="ECO:0000256" key="11">
    <source>
        <dbReference type="PROSITE-ProRule" id="PRU00042"/>
    </source>
</evidence>
<evidence type="ECO:0000313" key="15">
    <source>
        <dbReference type="Proteomes" id="UP000600918"/>
    </source>
</evidence>
<feature type="domain" description="C2H2-type" evidence="13">
    <location>
        <begin position="375"/>
        <end position="402"/>
    </location>
</feature>
<dbReference type="FunFam" id="3.30.160.60:FF:000060">
    <property type="entry name" value="zinc finger protein 436"/>
    <property type="match status" value="1"/>
</dbReference>
<dbReference type="GO" id="GO:0000981">
    <property type="term" value="F:DNA-binding transcription factor activity, RNA polymerase II-specific"/>
    <property type="evidence" value="ECO:0007669"/>
    <property type="project" value="TreeGrafter"/>
</dbReference>
<dbReference type="Gene3D" id="3.30.160.60">
    <property type="entry name" value="Classic Zinc Finger"/>
    <property type="match status" value="7"/>
</dbReference>
<evidence type="ECO:0000256" key="3">
    <source>
        <dbReference type="ARBA" id="ARBA00006991"/>
    </source>
</evidence>
<feature type="domain" description="C2H2-type" evidence="13">
    <location>
        <begin position="579"/>
        <end position="606"/>
    </location>
</feature>
<dbReference type="FunFam" id="3.30.160.60:FF:002343">
    <property type="entry name" value="Zinc finger protein 33A"/>
    <property type="match status" value="1"/>
</dbReference>
<dbReference type="EMBL" id="JACSDY010000020">
    <property type="protein sequence ID" value="KAF7397061.1"/>
    <property type="molecule type" value="Genomic_DNA"/>
</dbReference>
<evidence type="ECO:0000256" key="2">
    <source>
        <dbReference type="ARBA" id="ARBA00004123"/>
    </source>
</evidence>
<dbReference type="SMART" id="SM00355">
    <property type="entry name" value="ZnF_C2H2"/>
    <property type="match status" value="8"/>
</dbReference>
<feature type="domain" description="C2H2-type" evidence="13">
    <location>
        <begin position="607"/>
        <end position="634"/>
    </location>
</feature>
<feature type="compositionally biased region" description="Low complexity" evidence="12">
    <location>
        <begin position="694"/>
        <end position="722"/>
    </location>
</feature>
<dbReference type="GO" id="GO:0008270">
    <property type="term" value="F:zinc ion binding"/>
    <property type="evidence" value="ECO:0007669"/>
    <property type="project" value="UniProtKB-KW"/>
</dbReference>
<dbReference type="PANTHER" id="PTHR24394">
    <property type="entry name" value="ZINC FINGER PROTEIN"/>
    <property type="match status" value="1"/>
</dbReference>
<dbReference type="FunFam" id="3.30.160.60:FF:000557">
    <property type="entry name" value="zinc finger and SCAN domain-containing protein 29"/>
    <property type="match status" value="1"/>
</dbReference>
<feature type="compositionally biased region" description="Low complexity" evidence="12">
    <location>
        <begin position="269"/>
        <end position="297"/>
    </location>
</feature>
<evidence type="ECO:0000256" key="8">
    <source>
        <dbReference type="ARBA" id="ARBA00023015"/>
    </source>
</evidence>
<evidence type="ECO:0000256" key="7">
    <source>
        <dbReference type="ARBA" id="ARBA00022833"/>
    </source>
</evidence>
<evidence type="ECO:0000256" key="10">
    <source>
        <dbReference type="ARBA" id="ARBA00023242"/>
    </source>
</evidence>
<feature type="compositionally biased region" description="Polar residues" evidence="12">
    <location>
        <begin position="249"/>
        <end position="268"/>
    </location>
</feature>
<keyword evidence="9" id="KW-0804">Transcription</keyword>
<evidence type="ECO:0000256" key="6">
    <source>
        <dbReference type="ARBA" id="ARBA00022771"/>
    </source>
</evidence>
<dbReference type="PROSITE" id="PS00028">
    <property type="entry name" value="ZINC_FINGER_C2H2_1"/>
    <property type="match status" value="8"/>
</dbReference>
<dbReference type="FunFam" id="3.30.160.60:FF:000394">
    <property type="entry name" value="Zinc finger protein 836"/>
    <property type="match status" value="1"/>
</dbReference>
<feature type="domain" description="C2H2-type" evidence="13">
    <location>
        <begin position="635"/>
        <end position="662"/>
    </location>
</feature>
<feature type="domain" description="C2H2-type" evidence="13">
    <location>
        <begin position="663"/>
        <end position="685"/>
    </location>
</feature>
<evidence type="ECO:0000256" key="4">
    <source>
        <dbReference type="ARBA" id="ARBA00022723"/>
    </source>
</evidence>
<proteinExistence type="inferred from homology"/>
<keyword evidence="5" id="KW-0677">Repeat</keyword>
<feature type="domain" description="C2H2-type" evidence="13">
    <location>
        <begin position="523"/>
        <end position="550"/>
    </location>
</feature>
<dbReference type="FunFam" id="3.30.160.60:FF:000100">
    <property type="entry name" value="Zinc finger 45-like"/>
    <property type="match status" value="1"/>
</dbReference>
<dbReference type="Pfam" id="PF00096">
    <property type="entry name" value="zf-C2H2"/>
    <property type="match status" value="7"/>
</dbReference>
<protein>
    <recommendedName>
        <fullName evidence="13">C2H2-type domain-containing protein</fullName>
    </recommendedName>
</protein>
<keyword evidence="8" id="KW-0805">Transcription regulation</keyword>
<dbReference type="SUPFAM" id="SSF57667">
    <property type="entry name" value="beta-beta-alpha zinc fingers"/>
    <property type="match status" value="4"/>
</dbReference>
<reference evidence="14" key="1">
    <citation type="journal article" date="2020" name="G3 (Bethesda)">
        <title>High-Quality Assemblies for Three Invasive Social Wasps from the &lt;i&gt;Vespula&lt;/i&gt; Genus.</title>
        <authorList>
            <person name="Harrop T.W.R."/>
            <person name="Guhlin J."/>
            <person name="McLaughlin G.M."/>
            <person name="Permina E."/>
            <person name="Stockwell P."/>
            <person name="Gilligan J."/>
            <person name="Le Lec M.F."/>
            <person name="Gruber M.A.M."/>
            <person name="Quinn O."/>
            <person name="Lovegrove M."/>
            <person name="Duncan E.J."/>
            <person name="Remnant E.J."/>
            <person name="Van Eeckhoven J."/>
            <person name="Graham B."/>
            <person name="Knapp R.A."/>
            <person name="Langford K.W."/>
            <person name="Kronenberg Z."/>
            <person name="Press M.O."/>
            <person name="Eacker S.M."/>
            <person name="Wilson-Rankin E.E."/>
            <person name="Purcell J."/>
            <person name="Lester P.J."/>
            <person name="Dearden P.K."/>
        </authorList>
    </citation>
    <scope>NUCLEOTIDE SEQUENCE</scope>
    <source>
        <strain evidence="14">Volc-1</strain>
    </source>
</reference>
<evidence type="ECO:0000256" key="1">
    <source>
        <dbReference type="ARBA" id="ARBA00003767"/>
    </source>
</evidence>
<comment type="similarity">
    <text evidence="3">Belongs to the krueppel C2H2-type zinc-finger protein family.</text>
</comment>
<dbReference type="PANTHER" id="PTHR24394:SF29">
    <property type="entry name" value="MYONEURIN"/>
    <property type="match status" value="1"/>
</dbReference>
<dbReference type="GO" id="GO:0005634">
    <property type="term" value="C:nucleus"/>
    <property type="evidence" value="ECO:0007669"/>
    <property type="project" value="UniProtKB-SubCell"/>
</dbReference>
<dbReference type="InterPro" id="IPR036236">
    <property type="entry name" value="Znf_C2H2_sf"/>
</dbReference>
<evidence type="ECO:0000256" key="5">
    <source>
        <dbReference type="ARBA" id="ARBA00022737"/>
    </source>
</evidence>
<name>A0A834K0Q2_VESPE</name>
<comment type="caution">
    <text evidence="14">The sequence shown here is derived from an EMBL/GenBank/DDBJ whole genome shotgun (WGS) entry which is preliminary data.</text>
</comment>
<dbReference type="FunFam" id="3.30.160.60:FF:000446">
    <property type="entry name" value="Zinc finger protein"/>
    <property type="match status" value="1"/>
</dbReference>
<keyword evidence="7" id="KW-0862">Zinc</keyword>